<dbReference type="Gene3D" id="3.40.190.10">
    <property type="entry name" value="Periplasmic binding protein-like II"/>
    <property type="match status" value="1"/>
</dbReference>
<protein>
    <submittedName>
        <fullName evidence="2">ATP binding protein</fullName>
    </submittedName>
</protein>
<dbReference type="RefSeq" id="WP_025354191.1">
    <property type="nucleotide sequence ID" value="NZ_CP007155.1"/>
</dbReference>
<dbReference type="Proteomes" id="UP000019225">
    <property type="component" value="Chromosome"/>
</dbReference>
<evidence type="ECO:0000313" key="3">
    <source>
        <dbReference type="Proteomes" id="UP000019225"/>
    </source>
</evidence>
<organism evidence="2 3">
    <name type="scientific">Kutzneria albida DSM 43870</name>
    <dbReference type="NCBI Taxonomy" id="1449976"/>
    <lineage>
        <taxon>Bacteria</taxon>
        <taxon>Bacillati</taxon>
        <taxon>Actinomycetota</taxon>
        <taxon>Actinomycetes</taxon>
        <taxon>Pseudonocardiales</taxon>
        <taxon>Pseudonocardiaceae</taxon>
        <taxon>Kutzneria</taxon>
    </lineage>
</organism>
<dbReference type="CDD" id="cd07012">
    <property type="entry name" value="PBP2_Bug_TTT"/>
    <property type="match status" value="1"/>
</dbReference>
<dbReference type="InterPro" id="IPR042100">
    <property type="entry name" value="Bug_dom1"/>
</dbReference>
<reference evidence="2 3" key="1">
    <citation type="journal article" date="2014" name="BMC Genomics">
        <title>Complete genome sequence of producer of the glycopeptide antibiotic Aculeximycin Kutzneria albida DSM 43870T, a representative of minor genus of Pseudonocardiaceae.</title>
        <authorList>
            <person name="Rebets Y."/>
            <person name="Tokovenko B."/>
            <person name="Lushchyk I."/>
            <person name="Ruckert C."/>
            <person name="Zaburannyi N."/>
            <person name="Bechthold A."/>
            <person name="Kalinowski J."/>
            <person name="Luzhetskyy A."/>
        </authorList>
    </citation>
    <scope>NUCLEOTIDE SEQUENCE [LARGE SCALE GENOMIC DNA]</scope>
    <source>
        <strain evidence="2">DSM 43870</strain>
    </source>
</reference>
<dbReference type="PIRSF" id="PIRSF017082">
    <property type="entry name" value="YflP"/>
    <property type="match status" value="1"/>
</dbReference>
<dbReference type="PANTHER" id="PTHR42928:SF3">
    <property type="entry name" value="UPF0065 PROTEIN YFLP"/>
    <property type="match status" value="1"/>
</dbReference>
<dbReference type="eggNOG" id="COG3181">
    <property type="taxonomic scope" value="Bacteria"/>
</dbReference>
<dbReference type="PROSITE" id="PS51257">
    <property type="entry name" value="PROKAR_LIPOPROTEIN"/>
    <property type="match status" value="1"/>
</dbReference>
<name>W5VZB3_9PSEU</name>
<sequence>MSRTFLGAVALLVSVSAVTGCSVFGGGEFQPISGLRIMTPSAPGGGWDITSRKMADVLQQEKLASGVSTYNVDGDGGIAGLNQLVNSADDATVMTTGQVMVGATVAAKSAKSLRDTTLIARTVAESEIFVVPADSKWLTLEQFLTDWAANPKGTPITGGSAGGDDQILAYQLADQIGIDPSLVRYVPNSGGGESVNKLLSGEAKAGISGVATYAAQVKSNKLRALGVSADRRSTVLPDVKTLREQGLGVTLTKWRALVARPGLSSSAKQRLVDMVTRLHESAAWQRVVSANDWLDQFLTGPDLDRFVDQETSKVSGLLAQVGLRGGA</sequence>
<proteinExistence type="inferred from homology"/>
<comment type="similarity">
    <text evidence="1">Belongs to the UPF0065 (bug) family.</text>
</comment>
<evidence type="ECO:0000313" key="2">
    <source>
        <dbReference type="EMBL" id="AHH93917.1"/>
    </source>
</evidence>
<dbReference type="EMBL" id="CP007155">
    <property type="protein sequence ID" value="AHH93917.1"/>
    <property type="molecule type" value="Genomic_DNA"/>
</dbReference>
<gene>
    <name evidence="2" type="ORF">KALB_541</name>
</gene>
<dbReference type="PANTHER" id="PTHR42928">
    <property type="entry name" value="TRICARBOXYLATE-BINDING PROTEIN"/>
    <property type="match status" value="1"/>
</dbReference>
<dbReference type="InterPro" id="IPR005064">
    <property type="entry name" value="BUG"/>
</dbReference>
<dbReference type="OrthoDB" id="9780943at2"/>
<dbReference type="AlphaFoldDB" id="W5VZB3"/>
<dbReference type="SUPFAM" id="SSF53850">
    <property type="entry name" value="Periplasmic binding protein-like II"/>
    <property type="match status" value="1"/>
</dbReference>
<dbReference type="KEGG" id="kal:KALB_541"/>
<evidence type="ECO:0000256" key="1">
    <source>
        <dbReference type="ARBA" id="ARBA00006987"/>
    </source>
</evidence>
<dbReference type="Pfam" id="PF03401">
    <property type="entry name" value="TctC"/>
    <property type="match status" value="1"/>
</dbReference>
<dbReference type="HOGENOM" id="CLU_045683_1_0_11"/>
<accession>W5VZB3</accession>
<dbReference type="STRING" id="1449976.KALB_541"/>
<keyword evidence="3" id="KW-1185">Reference proteome</keyword>
<dbReference type="Gene3D" id="3.40.190.150">
    <property type="entry name" value="Bordetella uptake gene, domain 1"/>
    <property type="match status" value="1"/>
</dbReference>